<protein>
    <submittedName>
        <fullName evidence="1">TcmI family type II polyketide cyclase</fullName>
    </submittedName>
</protein>
<dbReference type="Pfam" id="PF04673">
    <property type="entry name" value="Cyclase_polyket"/>
    <property type="match status" value="2"/>
</dbReference>
<organism evidence="1 2">
    <name type="scientific">Streptomyces aquilus</name>
    <dbReference type="NCBI Taxonomy" id="2548456"/>
    <lineage>
        <taxon>Bacteria</taxon>
        <taxon>Bacillati</taxon>
        <taxon>Actinomycetota</taxon>
        <taxon>Actinomycetes</taxon>
        <taxon>Kitasatosporales</taxon>
        <taxon>Streptomycetaceae</taxon>
        <taxon>Streptomyces</taxon>
    </lineage>
</organism>
<dbReference type="SUPFAM" id="SSF54909">
    <property type="entry name" value="Dimeric alpha+beta barrel"/>
    <property type="match status" value="2"/>
</dbReference>
<dbReference type="InterPro" id="IPR011008">
    <property type="entry name" value="Dimeric_a/b-barrel"/>
</dbReference>
<dbReference type="EMBL" id="CP034463">
    <property type="protein sequence ID" value="AZP20168.1"/>
    <property type="molecule type" value="Genomic_DNA"/>
</dbReference>
<evidence type="ECO:0000313" key="2">
    <source>
        <dbReference type="Proteomes" id="UP000280197"/>
    </source>
</evidence>
<reference evidence="1 2" key="1">
    <citation type="submission" date="2018-12" db="EMBL/GenBank/DDBJ databases">
        <authorList>
            <person name="Li K."/>
        </authorList>
    </citation>
    <scope>NUCLEOTIDE SEQUENCE [LARGE SCALE GENOMIC DNA]</scope>
    <source>
        <strain evidence="2">CR22</strain>
    </source>
</reference>
<sequence>MHMRSMVTVSKMDRDAIPEVSKLFAEFDSTEIPGLIGLHRRQLFIHHGVQVHLYDFVEKSDQAALEKAKSDPRMARLSVDLQPFVTPYEPETWNSPADSAASCFYAWEGEPEGRPGPTETTVTLARMEADAIPEVTEIFRDFDATAQLMGIRRRQLFVFKDLCIHIQDHARRDDADIAQKAATDIWFGHVLRELPRLAPQEPTPDGHAIRFYGWEAS</sequence>
<accession>A0A3Q9C2K3</accession>
<dbReference type="AlphaFoldDB" id="A0A3Q9C2K3"/>
<gene>
    <name evidence="1" type="ORF">EJC51_31310</name>
</gene>
<dbReference type="Proteomes" id="UP000280197">
    <property type="component" value="Chromosome"/>
</dbReference>
<dbReference type="Gene3D" id="3.30.70.1090">
    <property type="entry name" value="Dimeric alpha+beta barrel"/>
    <property type="match status" value="2"/>
</dbReference>
<dbReference type="KEGG" id="saqu:EJC51_31310"/>
<dbReference type="InterPro" id="IPR006765">
    <property type="entry name" value="Polyketide_synth_cyclase"/>
</dbReference>
<name>A0A3Q9C2K3_9ACTN</name>
<dbReference type="GO" id="GO:0030639">
    <property type="term" value="P:polyketide biosynthetic process"/>
    <property type="evidence" value="ECO:0007669"/>
    <property type="project" value="InterPro"/>
</dbReference>
<dbReference type="InterPro" id="IPR038474">
    <property type="entry name" value="Polyketide_synth_cyclase_sf"/>
</dbReference>
<evidence type="ECO:0000313" key="1">
    <source>
        <dbReference type="EMBL" id="AZP20168.1"/>
    </source>
</evidence>
<keyword evidence="2" id="KW-1185">Reference proteome</keyword>
<proteinExistence type="predicted"/>